<dbReference type="Proteomes" id="UP001151760">
    <property type="component" value="Unassembled WGS sequence"/>
</dbReference>
<gene>
    <name evidence="1" type="ORF">Tco_1090358</name>
</gene>
<protein>
    <submittedName>
        <fullName evidence="1">Uncharacterized protein</fullName>
    </submittedName>
</protein>
<keyword evidence="2" id="KW-1185">Reference proteome</keyword>
<accession>A0ABQ5I401</accession>
<evidence type="ECO:0000313" key="1">
    <source>
        <dbReference type="EMBL" id="GJT94840.1"/>
    </source>
</evidence>
<organism evidence="1 2">
    <name type="scientific">Tanacetum coccineum</name>
    <dbReference type="NCBI Taxonomy" id="301880"/>
    <lineage>
        <taxon>Eukaryota</taxon>
        <taxon>Viridiplantae</taxon>
        <taxon>Streptophyta</taxon>
        <taxon>Embryophyta</taxon>
        <taxon>Tracheophyta</taxon>
        <taxon>Spermatophyta</taxon>
        <taxon>Magnoliopsida</taxon>
        <taxon>eudicotyledons</taxon>
        <taxon>Gunneridae</taxon>
        <taxon>Pentapetalae</taxon>
        <taxon>asterids</taxon>
        <taxon>campanulids</taxon>
        <taxon>Asterales</taxon>
        <taxon>Asteraceae</taxon>
        <taxon>Asteroideae</taxon>
        <taxon>Anthemideae</taxon>
        <taxon>Anthemidinae</taxon>
        <taxon>Tanacetum</taxon>
    </lineage>
</organism>
<evidence type="ECO:0000313" key="2">
    <source>
        <dbReference type="Proteomes" id="UP001151760"/>
    </source>
</evidence>
<reference evidence="1" key="2">
    <citation type="submission" date="2022-01" db="EMBL/GenBank/DDBJ databases">
        <authorList>
            <person name="Yamashiro T."/>
            <person name="Shiraishi A."/>
            <person name="Satake H."/>
            <person name="Nakayama K."/>
        </authorList>
    </citation>
    <scope>NUCLEOTIDE SEQUENCE</scope>
</reference>
<dbReference type="EMBL" id="BQNB010020333">
    <property type="protein sequence ID" value="GJT94840.1"/>
    <property type="molecule type" value="Genomic_DNA"/>
</dbReference>
<reference evidence="1" key="1">
    <citation type="journal article" date="2022" name="Int. J. Mol. Sci.">
        <title>Draft Genome of Tanacetum Coccineum: Genomic Comparison of Closely Related Tanacetum-Family Plants.</title>
        <authorList>
            <person name="Yamashiro T."/>
            <person name="Shiraishi A."/>
            <person name="Nakayama K."/>
            <person name="Satake H."/>
        </authorList>
    </citation>
    <scope>NUCLEOTIDE SEQUENCE</scope>
</reference>
<proteinExistence type="predicted"/>
<name>A0ABQ5I401_9ASTR</name>
<sequence length="199" mass="22406">MWSVIVVPPDLRHALHPALECHLRIVQNVLIRYQIWASKSFTTSSLVSVIFHTSMSKSLDVVLESDAYIPPVVSLNFGHHLSEELERALHPSSSSTTTTRLHHHHLSCLSPCLFFNLDCNSLSCISSAIKASIRAWYMVVALEEFCLKSCYLIHVFRREHSLDQIPSRALCLSPLDTYSSDSLILYGLWADAAQDIISD</sequence>
<comment type="caution">
    <text evidence="1">The sequence shown here is derived from an EMBL/GenBank/DDBJ whole genome shotgun (WGS) entry which is preliminary data.</text>
</comment>